<dbReference type="EMBL" id="DF143701">
    <property type="protein sequence ID" value="GAA54054.1"/>
    <property type="molecule type" value="Genomic_DNA"/>
</dbReference>
<feature type="compositionally biased region" description="Basic and acidic residues" evidence="1">
    <location>
        <begin position="128"/>
        <end position="137"/>
    </location>
</feature>
<reference key="2">
    <citation type="submission" date="2011-10" db="EMBL/GenBank/DDBJ databases">
        <title>The genome and transcriptome sequence of Clonorchis sinensis provide insights into the carcinogenic liver fluke.</title>
        <authorList>
            <person name="Wang X."/>
            <person name="Huang Y."/>
            <person name="Chen W."/>
            <person name="Liu H."/>
            <person name="Guo L."/>
            <person name="Chen Y."/>
            <person name="Luo F."/>
            <person name="Zhou W."/>
            <person name="Sun J."/>
            <person name="Mao Q."/>
            <person name="Liang P."/>
            <person name="Zhou C."/>
            <person name="Tian Y."/>
            <person name="Men J."/>
            <person name="Lv X."/>
            <person name="Huang L."/>
            <person name="Zhou J."/>
            <person name="Hu Y."/>
            <person name="Li R."/>
            <person name="Zhang F."/>
            <person name="Lei H."/>
            <person name="Li X."/>
            <person name="Hu X."/>
            <person name="Liang C."/>
            <person name="Xu J."/>
            <person name="Wu Z."/>
            <person name="Yu X."/>
        </authorList>
    </citation>
    <scope>NUCLEOTIDE SEQUENCE</scope>
    <source>
        <strain>Henan</strain>
    </source>
</reference>
<feature type="compositionally biased region" description="Polar residues" evidence="1">
    <location>
        <begin position="172"/>
        <end position="181"/>
    </location>
</feature>
<evidence type="ECO:0000313" key="2">
    <source>
        <dbReference type="EMBL" id="GAA54054.1"/>
    </source>
</evidence>
<reference evidence="2" key="1">
    <citation type="journal article" date="2011" name="Genome Biol.">
        <title>The draft genome of the carcinogenic human liver fluke Clonorchis sinensis.</title>
        <authorList>
            <person name="Wang X."/>
            <person name="Chen W."/>
            <person name="Huang Y."/>
            <person name="Sun J."/>
            <person name="Men J."/>
            <person name="Liu H."/>
            <person name="Luo F."/>
            <person name="Guo L."/>
            <person name="Lv X."/>
            <person name="Deng C."/>
            <person name="Zhou C."/>
            <person name="Fan Y."/>
            <person name="Li X."/>
            <person name="Huang L."/>
            <person name="Hu Y."/>
            <person name="Liang C."/>
            <person name="Hu X."/>
            <person name="Xu J."/>
            <person name="Yu X."/>
        </authorList>
    </citation>
    <scope>NUCLEOTIDE SEQUENCE [LARGE SCALE GENOMIC DNA]</scope>
    <source>
        <strain evidence="2">Henan</strain>
    </source>
</reference>
<dbReference type="AlphaFoldDB" id="G7YM73"/>
<evidence type="ECO:0000313" key="3">
    <source>
        <dbReference type="Proteomes" id="UP000008909"/>
    </source>
</evidence>
<sequence length="181" mass="20419">MPSPPSVIISLRHFHYPVTETIAAETNGPMVIRRAFSRITHMDFQISYGAYVRSLLEYANQVVPSGRKKNVTLIERAQRAATKMVVGLKSVDYETRLVLLNLFPMDYRCLRGDLILAHALFEQGERQPLNEKNKTDPGDLGESLDPVYQYTTKLSDDSKLAPKGPDGHILQIRTNSTDMDN</sequence>
<protein>
    <submittedName>
        <fullName evidence="2">Pol-related protein</fullName>
    </submittedName>
</protein>
<feature type="region of interest" description="Disordered" evidence="1">
    <location>
        <begin position="155"/>
        <end position="181"/>
    </location>
</feature>
<name>G7YM73_CLOSI</name>
<proteinExistence type="predicted"/>
<evidence type="ECO:0000256" key="1">
    <source>
        <dbReference type="SAM" id="MobiDB-lite"/>
    </source>
</evidence>
<feature type="region of interest" description="Disordered" evidence="1">
    <location>
        <begin position="128"/>
        <end position="147"/>
    </location>
</feature>
<organism evidence="2 3">
    <name type="scientific">Clonorchis sinensis</name>
    <name type="common">Chinese liver fluke</name>
    <dbReference type="NCBI Taxonomy" id="79923"/>
    <lineage>
        <taxon>Eukaryota</taxon>
        <taxon>Metazoa</taxon>
        <taxon>Spiralia</taxon>
        <taxon>Lophotrochozoa</taxon>
        <taxon>Platyhelminthes</taxon>
        <taxon>Trematoda</taxon>
        <taxon>Digenea</taxon>
        <taxon>Opisthorchiida</taxon>
        <taxon>Opisthorchiata</taxon>
        <taxon>Opisthorchiidae</taxon>
        <taxon>Clonorchis</taxon>
    </lineage>
</organism>
<accession>G7YM73</accession>
<gene>
    <name evidence="2" type="ORF">CLF_112021</name>
</gene>
<keyword evidence="3" id="KW-1185">Reference proteome</keyword>
<dbReference type="Proteomes" id="UP000008909">
    <property type="component" value="Unassembled WGS sequence"/>
</dbReference>